<dbReference type="InterPro" id="IPR040976">
    <property type="entry name" value="Pkinase_fungal"/>
</dbReference>
<dbReference type="Pfam" id="PF17667">
    <property type="entry name" value="Pkinase_fungal"/>
    <property type="match status" value="2"/>
</dbReference>
<evidence type="ECO:0000259" key="2">
    <source>
        <dbReference type="Pfam" id="PF17667"/>
    </source>
</evidence>
<feature type="compositionally biased region" description="Low complexity" evidence="1">
    <location>
        <begin position="264"/>
        <end position="273"/>
    </location>
</feature>
<feature type="region of interest" description="Disordered" evidence="1">
    <location>
        <begin position="264"/>
        <end position="345"/>
    </location>
</feature>
<proteinExistence type="predicted"/>
<sequence length="810" mass="91694">MASASVTGILCSSISSSSVAIDEGFPKHTKAHLAPSFLEDLKDCQHCDMDQLLSVFLEHCRATDYSTDPLTPRIPQSKGSSQSSEAAPDATTAPNRNQKGALDITPVTHELLEVCLEKIITVCNDPKMKASIKHYQESHKEKSEYRPFVQLANRALDNNTITTKGNAARFPDIVVVPLASAQRVRGTTGGWDESTDQSSSRNSFDWADVLFAAEMKWFHGTSGYQRPEAYDTNLKLIYRPIPTHDEASKFASILSGDYVSYSSANSGPSVSPSLDLAGPGPTHESPSLAKYQQDGVEAHRSAEISRPVEISQPSGAFRGHKRTSDHLPQVTQATPKKPTLDKDAVNHETKNNMQESMRQLSINAAEMLRCSLGRRHALGMIIFDAIVWVWWFDRQGAIQSKGINIIEDLPRFPVLLFALQRFTLADWGFDVELDPSIPPRHNTGPSLTSRPVQLEFGREDGKFKVEFTLGPDIVLHNVFNLRGRSTTVFRVTGRVNNNNSGLVAKLYWPSQDRPHEADIIECARKDPDLVDHLPYVFGSRDLDPVGTRRIRQELGIDIRSPRSPRVPRIILFGELHPITKLSGNQFVFAWLECIRCHYWTWENSIRHLDLSLQNLMLCPRNEPGHPGFFGVVNDWDLSDKIEDKDEKNLFESRKDLTKTLLFTSLELLDANPDEQVIQKYSHDLESFAWILIWVFLAVKEGKTQPTIEVAAWRTSHPGTSYEKRIVYLSSRRKYKPHKEWEPYWLIAWDVTEWLQSRIPKDDLVAFYADKKTEEKDETPEERKESPRKFLKIVKKRYGGDMPSSPEIPGL</sequence>
<dbReference type="PANTHER" id="PTHR38248:SF2">
    <property type="entry name" value="FUNK1 11"/>
    <property type="match status" value="1"/>
</dbReference>
<dbReference type="EMBL" id="CYGV01002016">
    <property type="protein sequence ID" value="CUA78429.1"/>
    <property type="molecule type" value="Genomic_DNA"/>
</dbReference>
<dbReference type="InterPro" id="IPR011009">
    <property type="entry name" value="Kinase-like_dom_sf"/>
</dbReference>
<feature type="region of interest" description="Disordered" evidence="1">
    <location>
        <begin position="67"/>
        <end position="101"/>
    </location>
</feature>
<evidence type="ECO:0000256" key="1">
    <source>
        <dbReference type="SAM" id="MobiDB-lite"/>
    </source>
</evidence>
<reference evidence="3 4" key="1">
    <citation type="submission" date="2015-07" db="EMBL/GenBank/DDBJ databases">
        <authorList>
            <person name="Noorani M."/>
        </authorList>
    </citation>
    <scope>NUCLEOTIDE SEQUENCE [LARGE SCALE GENOMIC DNA]</scope>
    <source>
        <strain evidence="3">BBA 69670</strain>
    </source>
</reference>
<feature type="domain" description="Fungal-type protein kinase" evidence="2">
    <location>
        <begin position="585"/>
        <end position="694"/>
    </location>
</feature>
<evidence type="ECO:0000313" key="4">
    <source>
        <dbReference type="Proteomes" id="UP000044841"/>
    </source>
</evidence>
<feature type="domain" description="Fungal-type protein kinase" evidence="2">
    <location>
        <begin position="347"/>
        <end position="525"/>
    </location>
</feature>
<dbReference type="SUPFAM" id="SSF56112">
    <property type="entry name" value="Protein kinase-like (PK-like)"/>
    <property type="match status" value="1"/>
</dbReference>
<name>A0A0K6GJ60_9AGAM</name>
<dbReference type="PANTHER" id="PTHR38248">
    <property type="entry name" value="FUNK1 6"/>
    <property type="match status" value="1"/>
</dbReference>
<accession>A0A0K6GJ60</accession>
<organism evidence="3 4">
    <name type="scientific">Rhizoctonia solani</name>
    <dbReference type="NCBI Taxonomy" id="456999"/>
    <lineage>
        <taxon>Eukaryota</taxon>
        <taxon>Fungi</taxon>
        <taxon>Dikarya</taxon>
        <taxon>Basidiomycota</taxon>
        <taxon>Agaricomycotina</taxon>
        <taxon>Agaricomycetes</taxon>
        <taxon>Cantharellales</taxon>
        <taxon>Ceratobasidiaceae</taxon>
        <taxon>Rhizoctonia</taxon>
    </lineage>
</organism>
<dbReference type="AlphaFoldDB" id="A0A0K6GJ60"/>
<keyword evidence="4" id="KW-1185">Reference proteome</keyword>
<evidence type="ECO:0000313" key="3">
    <source>
        <dbReference type="EMBL" id="CUA78429.1"/>
    </source>
</evidence>
<gene>
    <name evidence="3" type="ORF">RSOLAG22IIIB_13138</name>
</gene>
<protein>
    <recommendedName>
        <fullName evidence="2">Fungal-type protein kinase domain-containing protein</fullName>
    </recommendedName>
</protein>
<dbReference type="Proteomes" id="UP000044841">
    <property type="component" value="Unassembled WGS sequence"/>
</dbReference>